<gene>
    <name evidence="1" type="ORF">BDFB_015335</name>
</gene>
<dbReference type="AlphaFoldDB" id="A0A482WCB9"/>
<protein>
    <submittedName>
        <fullName evidence="1">Uncharacterized protein</fullName>
    </submittedName>
</protein>
<reference evidence="1 2" key="1">
    <citation type="submission" date="2017-03" db="EMBL/GenBank/DDBJ databases">
        <title>Genome of the blue death feigning beetle - Asbolus verrucosus.</title>
        <authorList>
            <person name="Rider S.D."/>
        </authorList>
    </citation>
    <scope>NUCLEOTIDE SEQUENCE [LARGE SCALE GENOMIC DNA]</scope>
    <source>
        <strain evidence="1">Butters</strain>
        <tissue evidence="1">Head and leg muscle</tissue>
    </source>
</reference>
<dbReference type="Proteomes" id="UP000292052">
    <property type="component" value="Unassembled WGS sequence"/>
</dbReference>
<comment type="caution">
    <text evidence="1">The sequence shown here is derived from an EMBL/GenBank/DDBJ whole genome shotgun (WGS) entry which is preliminary data.</text>
</comment>
<proteinExistence type="predicted"/>
<name>A0A482WCB9_ASBVE</name>
<evidence type="ECO:0000313" key="2">
    <source>
        <dbReference type="Proteomes" id="UP000292052"/>
    </source>
</evidence>
<evidence type="ECO:0000313" key="1">
    <source>
        <dbReference type="EMBL" id="RZC42477.1"/>
    </source>
</evidence>
<accession>A0A482WCB9</accession>
<organism evidence="1 2">
    <name type="scientific">Asbolus verrucosus</name>
    <name type="common">Desert ironclad beetle</name>
    <dbReference type="NCBI Taxonomy" id="1661398"/>
    <lineage>
        <taxon>Eukaryota</taxon>
        <taxon>Metazoa</taxon>
        <taxon>Ecdysozoa</taxon>
        <taxon>Arthropoda</taxon>
        <taxon>Hexapoda</taxon>
        <taxon>Insecta</taxon>
        <taxon>Pterygota</taxon>
        <taxon>Neoptera</taxon>
        <taxon>Endopterygota</taxon>
        <taxon>Coleoptera</taxon>
        <taxon>Polyphaga</taxon>
        <taxon>Cucujiformia</taxon>
        <taxon>Tenebrionidae</taxon>
        <taxon>Pimeliinae</taxon>
        <taxon>Asbolus</taxon>
    </lineage>
</organism>
<dbReference type="EMBL" id="QDEB01007819">
    <property type="protein sequence ID" value="RZC42477.1"/>
    <property type="molecule type" value="Genomic_DNA"/>
</dbReference>
<keyword evidence="2" id="KW-1185">Reference proteome</keyword>
<sequence>MISKKTYVVGQNQNMDNAKNLVVEGMIAAGKKEYRLAVEPGDV</sequence>
<feature type="non-terminal residue" evidence="1">
    <location>
        <position position="43"/>
    </location>
</feature>